<dbReference type="InterPro" id="IPR017520">
    <property type="entry name" value="CHP03086"/>
</dbReference>
<accession>A0A1H5UX83</accession>
<accession>A0A1I1L4N7</accession>
<evidence type="ECO:0000313" key="5">
    <source>
        <dbReference type="Proteomes" id="UP000236729"/>
    </source>
</evidence>
<dbReference type="SMR" id="A0A1H5UX83"/>
<evidence type="ECO:0000313" key="2">
    <source>
        <dbReference type="EMBL" id="SEF79574.1"/>
    </source>
</evidence>
<sequence>MDLLEMNRLAVRTSVRAVEALPGGALDRPTPCAGWSVGRLLQHMTAQHYGFAAAATGSGPDLAPWREAPLGADPKRDYAAAADAVLTAFAADGVLDREVWLSEITTSRTFRGRVAVSFHLLDYVVHGWDIAVSVGDGERFGGTVGAELVDASFEVARTYVPDGPARQRPGAGFGPPVPVPEQAPDFERLLGFLGRDPDWSAG</sequence>
<dbReference type="Proteomes" id="UP000199690">
    <property type="component" value="Unassembled WGS sequence"/>
</dbReference>
<name>A0A1H5UX83_9PSEU</name>
<reference evidence="2" key="2">
    <citation type="submission" date="2016-10" db="EMBL/GenBank/DDBJ databases">
        <authorList>
            <person name="de Groot N.N."/>
        </authorList>
    </citation>
    <scope>NUCLEOTIDE SEQUENCE [LARGE SCALE GENOMIC DNA]</scope>
    <source>
        <strain evidence="2">ATCC 20501</strain>
    </source>
</reference>
<dbReference type="InterPro" id="IPR024344">
    <property type="entry name" value="MDMPI_metal-binding"/>
</dbReference>
<evidence type="ECO:0000313" key="3">
    <source>
        <dbReference type="EMBL" id="SFC67951.1"/>
    </source>
</evidence>
<dbReference type="InterPro" id="IPR034660">
    <property type="entry name" value="DinB/YfiT-like"/>
</dbReference>
<evidence type="ECO:0000259" key="1">
    <source>
        <dbReference type="Pfam" id="PF11716"/>
    </source>
</evidence>
<dbReference type="EMBL" id="FNVB01000002">
    <property type="protein sequence ID" value="SEF79574.1"/>
    <property type="molecule type" value="Genomic_DNA"/>
</dbReference>
<proteinExistence type="predicted"/>
<dbReference type="NCBIfam" id="TIGR03086">
    <property type="entry name" value="TIGR03086 family metal-binding protein"/>
    <property type="match status" value="1"/>
</dbReference>
<dbReference type="Gene3D" id="1.20.120.450">
    <property type="entry name" value="dinb family like domain"/>
    <property type="match status" value="1"/>
</dbReference>
<reference evidence="4 5" key="1">
    <citation type="submission" date="2016-10" db="EMBL/GenBank/DDBJ databases">
        <authorList>
            <person name="Varghese N."/>
            <person name="Submissions S."/>
        </authorList>
    </citation>
    <scope>NUCLEOTIDE SEQUENCE [LARGE SCALE GENOMIC DNA]</scope>
    <source>
        <strain evidence="5">ATCC 20501</strain>
        <strain evidence="3 4">CGMCC 4.3529</strain>
    </source>
</reference>
<keyword evidence="4" id="KW-1185">Reference proteome</keyword>
<dbReference type="SUPFAM" id="SSF109854">
    <property type="entry name" value="DinB/YfiT-like putative metalloenzymes"/>
    <property type="match status" value="1"/>
</dbReference>
<dbReference type="AlphaFoldDB" id="A0A1H5UX83"/>
<feature type="domain" description="Mycothiol-dependent maleylpyruvate isomerase metal-binding" evidence="1">
    <location>
        <begin position="10"/>
        <end position="131"/>
    </location>
</feature>
<dbReference type="Proteomes" id="UP000236729">
    <property type="component" value="Unassembled WGS sequence"/>
</dbReference>
<dbReference type="Pfam" id="PF11716">
    <property type="entry name" value="MDMPI_N"/>
    <property type="match status" value="1"/>
</dbReference>
<dbReference type="InterPro" id="IPR017517">
    <property type="entry name" value="Maleyloyr_isom"/>
</dbReference>
<gene>
    <name evidence="2" type="ORF">SAMN02982929_00689</name>
    <name evidence="3" type="ORF">SAMN05216506_1011382</name>
</gene>
<dbReference type="NCBIfam" id="TIGR03083">
    <property type="entry name" value="maleylpyruvate isomerase family mycothiol-dependent enzyme"/>
    <property type="match status" value="1"/>
</dbReference>
<dbReference type="EMBL" id="FOME01000001">
    <property type="protein sequence ID" value="SFC67951.1"/>
    <property type="molecule type" value="Genomic_DNA"/>
</dbReference>
<organism evidence="2 5">
    <name type="scientific">Saccharopolyspora kobensis</name>
    <dbReference type="NCBI Taxonomy" id="146035"/>
    <lineage>
        <taxon>Bacteria</taxon>
        <taxon>Bacillati</taxon>
        <taxon>Actinomycetota</taxon>
        <taxon>Actinomycetes</taxon>
        <taxon>Pseudonocardiales</taxon>
        <taxon>Pseudonocardiaceae</taxon>
        <taxon>Saccharopolyspora</taxon>
    </lineage>
</organism>
<dbReference type="GO" id="GO:0046872">
    <property type="term" value="F:metal ion binding"/>
    <property type="evidence" value="ECO:0007669"/>
    <property type="project" value="InterPro"/>
</dbReference>
<evidence type="ECO:0000313" key="4">
    <source>
        <dbReference type="Proteomes" id="UP000199690"/>
    </source>
</evidence>
<protein>
    <submittedName>
        <fullName evidence="2">TIGR03086 family protein</fullName>
    </submittedName>
</protein>
<dbReference type="RefSeq" id="WP_093347339.1">
    <property type="nucleotide sequence ID" value="NZ_FNVB01000002.1"/>
</dbReference>